<dbReference type="STRING" id="65499.SAMN04488000_12030"/>
<dbReference type="RefSeq" id="WP_143091847.1">
    <property type="nucleotide sequence ID" value="NZ_FOFV01000020.1"/>
</dbReference>
<dbReference type="EMBL" id="FOFV01000020">
    <property type="protein sequence ID" value="SES27256.1"/>
    <property type="molecule type" value="Genomic_DNA"/>
</dbReference>
<dbReference type="Proteomes" id="UP000199503">
    <property type="component" value="Unassembled WGS sequence"/>
</dbReference>
<dbReference type="InterPro" id="IPR010496">
    <property type="entry name" value="AL/BT2_dom"/>
</dbReference>
<feature type="signal peptide" evidence="7">
    <location>
        <begin position="1"/>
        <end position="27"/>
    </location>
</feature>
<evidence type="ECO:0000256" key="4">
    <source>
        <dbReference type="ARBA" id="ARBA00022825"/>
    </source>
</evidence>
<dbReference type="GO" id="GO:0006508">
    <property type="term" value="P:proteolysis"/>
    <property type="evidence" value="ECO:0007669"/>
    <property type="project" value="UniProtKB-KW"/>
</dbReference>
<protein>
    <submittedName>
        <fullName evidence="9">Subtilase family protein</fullName>
    </submittedName>
</protein>
<dbReference type="InterPro" id="IPR000209">
    <property type="entry name" value="Peptidase_S8/S53_dom"/>
</dbReference>
<dbReference type="CDD" id="cd00161">
    <property type="entry name" value="beta-trefoil_Ricin-like"/>
    <property type="match status" value="1"/>
</dbReference>
<keyword evidence="3 5" id="KW-0378">Hydrolase</keyword>
<dbReference type="PROSITE" id="PS50231">
    <property type="entry name" value="RICIN_B_LECTIN"/>
    <property type="match status" value="3"/>
</dbReference>
<dbReference type="SMART" id="SM00458">
    <property type="entry name" value="RICIN"/>
    <property type="match status" value="3"/>
</dbReference>
<feature type="active site" description="Charge relay system" evidence="5">
    <location>
        <position position="474"/>
    </location>
</feature>
<evidence type="ECO:0000256" key="3">
    <source>
        <dbReference type="ARBA" id="ARBA00022801"/>
    </source>
</evidence>
<feature type="domain" description="Ricin B lectin" evidence="8">
    <location>
        <begin position="1377"/>
        <end position="1497"/>
    </location>
</feature>
<dbReference type="Gene3D" id="3.40.50.200">
    <property type="entry name" value="Peptidase S8/S53 domain"/>
    <property type="match status" value="2"/>
</dbReference>
<comment type="similarity">
    <text evidence="1 5">Belongs to the peptidase S8 family.</text>
</comment>
<dbReference type="Gene3D" id="2.80.10.50">
    <property type="match status" value="3"/>
</dbReference>
<feature type="region of interest" description="Disordered" evidence="6">
    <location>
        <begin position="342"/>
        <end position="370"/>
    </location>
</feature>
<keyword evidence="4 5" id="KW-0720">Serine protease</keyword>
<evidence type="ECO:0000313" key="10">
    <source>
        <dbReference type="Proteomes" id="UP000199503"/>
    </source>
</evidence>
<dbReference type="InterPro" id="IPR015500">
    <property type="entry name" value="Peptidase_S8_subtilisin-rel"/>
</dbReference>
<feature type="domain" description="Ricin B lectin" evidence="8">
    <location>
        <begin position="1248"/>
        <end position="1371"/>
    </location>
</feature>
<evidence type="ECO:0000256" key="6">
    <source>
        <dbReference type="SAM" id="MobiDB-lite"/>
    </source>
</evidence>
<sequence length="1501" mass="155677">MRRTRRVAVAAACLTLGVAGAVSPVQAAPGNGARPDVVNSARHVVGSQDVAKDAQGRMIVYVEGAQESSLRAAVAKAGGVVADADAGRVKAVVPQDKLDVVASQAGVTEVRLPDRAVPMGVTSEGVVPSRANEWISAGKTGAGVKVGIIDVGFGDLAASQAAGELPATGPQLAYRDAGCLDATTKSVHGTNVAETVHDMAPGAELYLACVEDSVSFSAAADWMDQQGVKIISSAVGFLSPSGGRGDGSGPQDSPADVVKRSRAKGVLWNVAAGNLARTHFAGTPVVTGDTRWVKFRNDTQFNQIILSANQSATISIRWDAWPTTNEDLDLYVMDQMIAPDAPNAPAPRKVSLRSQKDAQGGLSPTEEVQISNTAASSRPFYVYVKNNNARFTTPFELFVAGPEQIQYWTEAGSITEPATSPHVLAVGATQPGSGQVEDFSGRGPTIDGRTKPDIIGFDRTSTSMWPAPDFRGTSAATAHVAGAAALLKSANPALDATQLQSALQGRAVRPANADPNTWGSGVLNVGAATNVPTAPAGSKYTADPVPTRTVAGQVFAAGETRTIPFSSLPSESTAVAITVSVRANQDSIGEFGLEIAQGDPAVLGGKVPTIYGRGENSWTWTTMTLFAPLDGARSIKMRNRGNGPVVVVVERLGYFHPNGVSTFTALKEPARVLDTRGFPVVTGGSTRKTPLIGANDTEKTVDVPVRGVGQVPTTATSVVVNLTGFEATQVQFLVVHAGGTSVPVTTSLVLGPGERRSNLVVVPIGADGKIRLTNTSSGYTAGAALDVVGWFADGDSGARYVPFGDVGRVADTATGNGVPKALIGHGQSAAFQVTGTAGIPDSATTAAMVLTGRDDNLGTELSAVSKEVGWLPASQVSTRKAEPASGLALVPLGSSGEVRVRNERGQTKLSADVTGYFVGSAKVTGPASDTCVTAADEPGFTSILDGRSESDLAGWRSTGTKMTADRCEAVTANTSDVNWYTAHTYNSDYTLKVDWKATTNNSDSGVFVGITNPGTNAAAPGQSGYEINIGPTGATGTMQTGGVVGIKPPLTTTAVKPVNQWNTFKFVFRWNTVTVYLNDTLVNEHGFSDATAASRNTFIGLQNDNTGDPVRFRNVRIKRDTPVLSGVVKNSGGRCLDMFNADPNQSVVELFTCHGGFAQVWTMHGGLVLAGGRCLRAAGTTDGTEAVLGGCAGDDFQQWTLRGDNRLVHRQSGRCLTPRSNTDLARLELRACNLGDASQTWVVPEANGGRVGQIVAPVGKCIDIFNSDVTQNRIGVHPCHGGLNQSWVMTGDGTVRGSGKCLNIASNTPGEGSAVNVADCNGSQHQQWLAQQEGTLVNPLTGRCLASAGGEFAPLLISTCNGTPAQSFRLSSQVVSVGQVVGLATKCVDVFGGTTSGKVNLHTCVGSSAHNWWSTGDGTLRALGSCLDIQSTANAALTVLAGCRGDGGQIWSARHDGTIVNPMSNRCLDVFGALPDDGTQIIIGDCHGGPNQRWATPVNPS</sequence>
<feature type="region of interest" description="Disordered" evidence="6">
    <location>
        <begin position="429"/>
        <end position="452"/>
    </location>
</feature>
<evidence type="ECO:0000256" key="2">
    <source>
        <dbReference type="ARBA" id="ARBA00022670"/>
    </source>
</evidence>
<dbReference type="InterPro" id="IPR036852">
    <property type="entry name" value="Peptidase_S8/S53_dom_sf"/>
</dbReference>
<dbReference type="Pfam" id="PF00082">
    <property type="entry name" value="Peptidase_S8"/>
    <property type="match status" value="1"/>
</dbReference>
<evidence type="ECO:0000259" key="8">
    <source>
        <dbReference type="SMART" id="SM00458"/>
    </source>
</evidence>
<accession>A0A1H9VZX8</accession>
<dbReference type="PANTHER" id="PTHR43806:SF11">
    <property type="entry name" value="CEREVISIN-RELATED"/>
    <property type="match status" value="1"/>
</dbReference>
<feature type="active site" description="Charge relay system" evidence="5">
    <location>
        <position position="188"/>
    </location>
</feature>
<dbReference type="PANTHER" id="PTHR43806">
    <property type="entry name" value="PEPTIDASE S8"/>
    <property type="match status" value="1"/>
</dbReference>
<evidence type="ECO:0000256" key="5">
    <source>
        <dbReference type="PROSITE-ProRule" id="PRU01240"/>
    </source>
</evidence>
<reference evidence="10" key="1">
    <citation type="submission" date="2016-10" db="EMBL/GenBank/DDBJ databases">
        <authorList>
            <person name="Varghese N."/>
            <person name="Submissions S."/>
        </authorList>
    </citation>
    <scope>NUCLEOTIDE SEQUENCE [LARGE SCALE GENOMIC DNA]</scope>
    <source>
        <strain evidence="10">DSM 44437</strain>
    </source>
</reference>
<dbReference type="SUPFAM" id="SSF52743">
    <property type="entry name" value="Subtilisin-like"/>
    <property type="match status" value="1"/>
</dbReference>
<dbReference type="Pfam" id="PF06439">
    <property type="entry name" value="3keto-disac_hyd"/>
    <property type="match status" value="1"/>
</dbReference>
<dbReference type="GO" id="GO:0004252">
    <property type="term" value="F:serine-type endopeptidase activity"/>
    <property type="evidence" value="ECO:0007669"/>
    <property type="project" value="UniProtKB-UniRule"/>
</dbReference>
<dbReference type="InterPro" id="IPR050131">
    <property type="entry name" value="Peptidase_S8_subtilisin-like"/>
</dbReference>
<dbReference type="InterPro" id="IPR035992">
    <property type="entry name" value="Ricin_B-like_lectins"/>
</dbReference>
<feature type="chain" id="PRO_5011755374" evidence="7">
    <location>
        <begin position="28"/>
        <end position="1501"/>
    </location>
</feature>
<dbReference type="PROSITE" id="PS51892">
    <property type="entry name" value="SUBTILASE"/>
    <property type="match status" value="1"/>
</dbReference>
<feature type="domain" description="Ricin B lectin" evidence="8">
    <location>
        <begin position="1125"/>
        <end position="1244"/>
    </location>
</feature>
<keyword evidence="10" id="KW-1185">Reference proteome</keyword>
<proteinExistence type="inferred from homology"/>
<dbReference type="PRINTS" id="PR00723">
    <property type="entry name" value="SUBTILISIN"/>
</dbReference>
<feature type="active site" description="Charge relay system" evidence="5">
    <location>
        <position position="150"/>
    </location>
</feature>
<evidence type="ECO:0000256" key="1">
    <source>
        <dbReference type="ARBA" id="ARBA00011073"/>
    </source>
</evidence>
<evidence type="ECO:0000313" key="9">
    <source>
        <dbReference type="EMBL" id="SES27256.1"/>
    </source>
</evidence>
<dbReference type="Pfam" id="PF00652">
    <property type="entry name" value="Ricin_B_lectin"/>
    <property type="match status" value="3"/>
</dbReference>
<name>A0A1H9VZX8_9PSEU</name>
<dbReference type="SUPFAM" id="SSF50370">
    <property type="entry name" value="Ricin B-like lectins"/>
    <property type="match status" value="3"/>
</dbReference>
<dbReference type="Gene3D" id="2.60.120.560">
    <property type="entry name" value="Exo-inulinase, domain 1"/>
    <property type="match status" value="1"/>
</dbReference>
<gene>
    <name evidence="9" type="ORF">SAMN04488000_12030</name>
</gene>
<organism evidence="9 10">
    <name type="scientific">Lentzea albida</name>
    <dbReference type="NCBI Taxonomy" id="65499"/>
    <lineage>
        <taxon>Bacteria</taxon>
        <taxon>Bacillati</taxon>
        <taxon>Actinomycetota</taxon>
        <taxon>Actinomycetes</taxon>
        <taxon>Pseudonocardiales</taxon>
        <taxon>Pseudonocardiaceae</taxon>
        <taxon>Lentzea</taxon>
    </lineage>
</organism>
<keyword evidence="2 5" id="KW-0645">Protease</keyword>
<evidence type="ECO:0000256" key="7">
    <source>
        <dbReference type="SAM" id="SignalP"/>
    </source>
</evidence>
<dbReference type="OrthoDB" id="3751446at2"/>
<dbReference type="InterPro" id="IPR000772">
    <property type="entry name" value="Ricin_B_lectin"/>
</dbReference>
<keyword evidence="7" id="KW-0732">Signal</keyword>